<dbReference type="KEGG" id="bfm:BP422_17980"/>
<evidence type="ECO:0000313" key="2">
    <source>
        <dbReference type="EMBL" id="ASJ55268.1"/>
    </source>
</evidence>
<reference evidence="2 3" key="1">
    <citation type="submission" date="2016-11" db="EMBL/GenBank/DDBJ databases">
        <authorList>
            <person name="Jaros S."/>
            <person name="Januszkiewicz K."/>
            <person name="Wedrychowicz H."/>
        </authorList>
    </citation>
    <scope>NUCLEOTIDE SEQUENCE [LARGE SCALE GENOMIC DNA]</scope>
    <source>
        <strain evidence="2 3">NF2</strain>
    </source>
</reference>
<dbReference type="RefSeq" id="WP_088908948.1">
    <property type="nucleotide sequence ID" value="NZ_CP018145.1"/>
</dbReference>
<proteinExistence type="predicted"/>
<dbReference type="CDD" id="cd00090">
    <property type="entry name" value="HTH_ARSR"/>
    <property type="match status" value="1"/>
</dbReference>
<accession>A0A220MJH5</accession>
<dbReference type="Gene3D" id="1.10.10.10">
    <property type="entry name" value="Winged helix-like DNA-binding domain superfamily/Winged helix DNA-binding domain"/>
    <property type="match status" value="1"/>
</dbReference>
<dbReference type="SUPFAM" id="SSF46785">
    <property type="entry name" value="Winged helix' DNA-binding domain"/>
    <property type="match status" value="1"/>
</dbReference>
<organism evidence="2 3">
    <name type="scientific">Brevibacillus formosus</name>
    <dbReference type="NCBI Taxonomy" id="54913"/>
    <lineage>
        <taxon>Bacteria</taxon>
        <taxon>Bacillati</taxon>
        <taxon>Bacillota</taxon>
        <taxon>Bacilli</taxon>
        <taxon>Bacillales</taxon>
        <taxon>Paenibacillaceae</taxon>
        <taxon>Brevibacillus</taxon>
    </lineage>
</organism>
<dbReference type="InterPro" id="IPR036388">
    <property type="entry name" value="WH-like_DNA-bd_sf"/>
</dbReference>
<protein>
    <submittedName>
        <fullName evidence="2">Uncharacterized protein</fullName>
    </submittedName>
</protein>
<dbReference type="InterPro" id="IPR036390">
    <property type="entry name" value="WH_DNA-bd_sf"/>
</dbReference>
<dbReference type="EMBL" id="CP018145">
    <property type="protein sequence ID" value="ASJ55268.1"/>
    <property type="molecule type" value="Genomic_DNA"/>
</dbReference>
<keyword evidence="1" id="KW-0238">DNA-binding</keyword>
<evidence type="ECO:0000313" key="3">
    <source>
        <dbReference type="Proteomes" id="UP000197781"/>
    </source>
</evidence>
<name>A0A220MJH5_9BACL</name>
<sequence length="258" mass="30593">MSVKMVDWYGVYDSEYYRTQVDSGESKTSLRNVCSGGNVSFYLKVPQEVRRCYFLDANAVNVLLELLSWGMLDGNRKRDIGEWFTIKQQVIALKLGLTENTVSSKLQELERMWFVDVQKRGRRNYYRLNTLLNPFIVLSEEIHEYVQYLYPKKNYESIMEVASPALYFMSEVDRFQEAVTSVILSIVRDEDFYIPYVYRLLRDIRDNDGADSSNVLYLPNYQFIVSDLRQDLLDRIMHKFRLITRDIFPYYNTKSKPN</sequence>
<dbReference type="InterPro" id="IPR011991">
    <property type="entry name" value="ArsR-like_HTH"/>
</dbReference>
<gene>
    <name evidence="2" type="ORF">BP422_17980</name>
</gene>
<dbReference type="GO" id="GO:0003677">
    <property type="term" value="F:DNA binding"/>
    <property type="evidence" value="ECO:0007669"/>
    <property type="project" value="UniProtKB-KW"/>
</dbReference>
<dbReference type="AlphaFoldDB" id="A0A220MJH5"/>
<evidence type="ECO:0000256" key="1">
    <source>
        <dbReference type="ARBA" id="ARBA00023125"/>
    </source>
</evidence>
<dbReference type="Proteomes" id="UP000197781">
    <property type="component" value="Chromosome"/>
</dbReference>